<reference evidence="1" key="2">
    <citation type="journal article" date="2015" name="Data Brief">
        <title>Shoot transcriptome of the giant reed, Arundo donax.</title>
        <authorList>
            <person name="Barrero R.A."/>
            <person name="Guerrero F.D."/>
            <person name="Moolhuijzen P."/>
            <person name="Goolsby J.A."/>
            <person name="Tidwell J."/>
            <person name="Bellgard S.E."/>
            <person name="Bellgard M.I."/>
        </authorList>
    </citation>
    <scope>NUCLEOTIDE SEQUENCE</scope>
    <source>
        <tissue evidence="1">Shoot tissue taken approximately 20 cm above the soil surface</tissue>
    </source>
</reference>
<accession>A0A0A9CVH8</accession>
<sequence>MLGDGPVLGNADTWPVLQSKQLHNMTGQFSNPNNSTTYVAQVPYRVSQMYPIWIRSGYGDETFSAHIGKIKKRKMLIHIGYVRINLGYGPAQLCRPNSLSLSRCSPSPAAAFVCLARAAALLQSSKQEQASSCCLRRVGNWRGTPMSGSRGFRRAAAVAFGERHCSSPAAASFERHQRQ</sequence>
<dbReference type="AlphaFoldDB" id="A0A0A9CVH8"/>
<name>A0A0A9CVH8_ARUDO</name>
<evidence type="ECO:0000313" key="1">
    <source>
        <dbReference type="EMBL" id="JAD80344.1"/>
    </source>
</evidence>
<protein>
    <submittedName>
        <fullName evidence="1">Uncharacterized protein</fullName>
    </submittedName>
</protein>
<proteinExistence type="predicted"/>
<dbReference type="EMBL" id="GBRH01217551">
    <property type="protein sequence ID" value="JAD80344.1"/>
    <property type="molecule type" value="Transcribed_RNA"/>
</dbReference>
<reference evidence="1" key="1">
    <citation type="submission" date="2014-09" db="EMBL/GenBank/DDBJ databases">
        <authorList>
            <person name="Magalhaes I.L.F."/>
            <person name="Oliveira U."/>
            <person name="Santos F.R."/>
            <person name="Vidigal T.H.D.A."/>
            <person name="Brescovit A.D."/>
            <person name="Santos A.J."/>
        </authorList>
    </citation>
    <scope>NUCLEOTIDE SEQUENCE</scope>
    <source>
        <tissue evidence="1">Shoot tissue taken approximately 20 cm above the soil surface</tissue>
    </source>
</reference>
<organism evidence="1">
    <name type="scientific">Arundo donax</name>
    <name type="common">Giant reed</name>
    <name type="synonym">Donax arundinaceus</name>
    <dbReference type="NCBI Taxonomy" id="35708"/>
    <lineage>
        <taxon>Eukaryota</taxon>
        <taxon>Viridiplantae</taxon>
        <taxon>Streptophyta</taxon>
        <taxon>Embryophyta</taxon>
        <taxon>Tracheophyta</taxon>
        <taxon>Spermatophyta</taxon>
        <taxon>Magnoliopsida</taxon>
        <taxon>Liliopsida</taxon>
        <taxon>Poales</taxon>
        <taxon>Poaceae</taxon>
        <taxon>PACMAD clade</taxon>
        <taxon>Arundinoideae</taxon>
        <taxon>Arundineae</taxon>
        <taxon>Arundo</taxon>
    </lineage>
</organism>